<dbReference type="Pfam" id="PF07367">
    <property type="entry name" value="FB_lectin"/>
    <property type="match status" value="1"/>
</dbReference>
<dbReference type="Proteomes" id="UP001610563">
    <property type="component" value="Unassembled WGS sequence"/>
</dbReference>
<reference evidence="1 2" key="1">
    <citation type="submission" date="2024-07" db="EMBL/GenBank/DDBJ databases">
        <title>Section-level genome sequencing and comparative genomics of Aspergillus sections Usti and Cavernicolus.</title>
        <authorList>
            <consortium name="Lawrence Berkeley National Laboratory"/>
            <person name="Nybo J.L."/>
            <person name="Vesth T.C."/>
            <person name="Theobald S."/>
            <person name="Frisvad J.C."/>
            <person name="Larsen T.O."/>
            <person name="Kjaerboelling I."/>
            <person name="Rothschild-Mancinelli K."/>
            <person name="Lyhne E.K."/>
            <person name="Kogle M.E."/>
            <person name="Barry K."/>
            <person name="Clum A."/>
            <person name="Na H."/>
            <person name="Ledsgaard L."/>
            <person name="Lin J."/>
            <person name="Lipzen A."/>
            <person name="Kuo A."/>
            <person name="Riley R."/>
            <person name="Mondo S."/>
            <person name="Labutti K."/>
            <person name="Haridas S."/>
            <person name="Pangalinan J."/>
            <person name="Salamov A.A."/>
            <person name="Simmons B.A."/>
            <person name="Magnuson J.K."/>
            <person name="Chen J."/>
            <person name="Drula E."/>
            <person name="Henrissat B."/>
            <person name="Wiebenga A."/>
            <person name="Lubbers R.J."/>
            <person name="Gomes A.C."/>
            <person name="Makela M.R."/>
            <person name="Stajich J."/>
            <person name="Grigoriev I.V."/>
            <person name="Mortensen U.H."/>
            <person name="De Vries R.P."/>
            <person name="Baker S.E."/>
            <person name="Andersen M.R."/>
        </authorList>
    </citation>
    <scope>NUCLEOTIDE SEQUENCE [LARGE SCALE GENOMIC DNA]</scope>
    <source>
        <strain evidence="1 2">CBS 209.92</strain>
    </source>
</reference>
<gene>
    <name evidence="1" type="ORF">BJX66DRAFT_317688</name>
</gene>
<accession>A0ABR4FKU1</accession>
<keyword evidence="2" id="KW-1185">Reference proteome</keyword>
<organism evidence="1 2">
    <name type="scientific">Aspergillus keveii</name>
    <dbReference type="NCBI Taxonomy" id="714993"/>
    <lineage>
        <taxon>Eukaryota</taxon>
        <taxon>Fungi</taxon>
        <taxon>Dikarya</taxon>
        <taxon>Ascomycota</taxon>
        <taxon>Pezizomycotina</taxon>
        <taxon>Eurotiomycetes</taxon>
        <taxon>Eurotiomycetidae</taxon>
        <taxon>Eurotiales</taxon>
        <taxon>Aspergillaceae</taxon>
        <taxon>Aspergillus</taxon>
        <taxon>Aspergillus subgen. Nidulantes</taxon>
    </lineage>
</organism>
<proteinExistence type="predicted"/>
<comment type="caution">
    <text evidence="1">The sequence shown here is derived from an EMBL/GenBank/DDBJ whole genome shotgun (WGS) entry which is preliminary data.</text>
</comment>
<evidence type="ECO:0000313" key="2">
    <source>
        <dbReference type="Proteomes" id="UP001610563"/>
    </source>
</evidence>
<sequence length="108" mass="11743">MSAEIDLTVNSHRGSLDVIEKTVWHEESGGEWAEAGGKHVLTIGTRGAGLIRFREHNGQVFSVVIGIGYGEKPWADVQVDLGRADTGTKLLPEYYSGRLSNEGHILVV</sequence>
<dbReference type="InterPro" id="IPR015926">
    <property type="entry name" value="Cytolysin/lectin"/>
</dbReference>
<dbReference type="Gene3D" id="2.60.270.20">
    <property type="entry name" value="Cytolysin/lectin"/>
    <property type="match status" value="1"/>
</dbReference>
<protein>
    <submittedName>
        <fullName evidence="1">Fungal fruit body lectin</fullName>
    </submittedName>
</protein>
<dbReference type="InterPro" id="IPR009960">
    <property type="entry name" value="Fruit_body_lectin_fun"/>
</dbReference>
<evidence type="ECO:0000313" key="1">
    <source>
        <dbReference type="EMBL" id="KAL2783845.1"/>
    </source>
</evidence>
<name>A0ABR4FKU1_9EURO</name>
<dbReference type="SUPFAM" id="SSF63724">
    <property type="entry name" value="Cytolysin/lectin"/>
    <property type="match status" value="1"/>
</dbReference>
<dbReference type="EMBL" id="JBFTWV010000208">
    <property type="protein sequence ID" value="KAL2783845.1"/>
    <property type="molecule type" value="Genomic_DNA"/>
</dbReference>